<accession>A0A5P1X4R5</accession>
<feature type="domain" description="ATP-grasp" evidence="10">
    <location>
        <begin position="119"/>
        <end position="315"/>
    </location>
</feature>
<dbReference type="Proteomes" id="UP000325295">
    <property type="component" value="Chromosome"/>
</dbReference>
<evidence type="ECO:0000259" key="11">
    <source>
        <dbReference type="PROSITE" id="PS50979"/>
    </source>
</evidence>
<dbReference type="Gene3D" id="3.30.470.20">
    <property type="entry name" value="ATP-grasp fold, B domain"/>
    <property type="match status" value="1"/>
</dbReference>
<keyword evidence="4 9" id="KW-0547">Nucleotide-binding</keyword>
<dbReference type="GO" id="GO:0046872">
    <property type="term" value="F:metal ion binding"/>
    <property type="evidence" value="ECO:0007669"/>
    <property type="project" value="InterPro"/>
</dbReference>
<dbReference type="EMBL" id="CP043939">
    <property type="protein sequence ID" value="QER67187.1"/>
    <property type="molecule type" value="Genomic_DNA"/>
</dbReference>
<dbReference type="PROSITE" id="PS00866">
    <property type="entry name" value="CPSASE_1"/>
    <property type="match status" value="1"/>
</dbReference>
<evidence type="ECO:0000256" key="1">
    <source>
        <dbReference type="ARBA" id="ARBA00003761"/>
    </source>
</evidence>
<feature type="domain" description="Biotin carboxylation" evidence="11">
    <location>
        <begin position="1"/>
        <end position="436"/>
    </location>
</feature>
<keyword evidence="7" id="KW-0092">Biotin</keyword>
<evidence type="ECO:0000259" key="10">
    <source>
        <dbReference type="PROSITE" id="PS50975"/>
    </source>
</evidence>
<dbReference type="SUPFAM" id="SSF51246">
    <property type="entry name" value="Rudiment single hybrid motif"/>
    <property type="match status" value="1"/>
</dbReference>
<dbReference type="PANTHER" id="PTHR48095">
    <property type="entry name" value="PYRUVATE CARBOXYLASE SUBUNIT A"/>
    <property type="match status" value="1"/>
</dbReference>
<dbReference type="NCBIfam" id="NF006367">
    <property type="entry name" value="PRK08591.1"/>
    <property type="match status" value="1"/>
</dbReference>
<evidence type="ECO:0000256" key="6">
    <source>
        <dbReference type="ARBA" id="ARBA00023211"/>
    </source>
</evidence>
<keyword evidence="3" id="KW-0436">Ligase</keyword>
<comment type="function">
    <text evidence="1">This protein is a component of the acetyl coenzyme A carboxylase complex; first, biotin carboxylase catalyzes the carboxylation of the carrier protein and then the transcarboxylase transfers the carboxyl group to form malonyl-CoA.</text>
</comment>
<evidence type="ECO:0000256" key="5">
    <source>
        <dbReference type="ARBA" id="ARBA00022840"/>
    </source>
</evidence>
<keyword evidence="6" id="KW-0464">Manganese</keyword>
<evidence type="ECO:0000256" key="3">
    <source>
        <dbReference type="ARBA" id="ARBA00022598"/>
    </source>
</evidence>
<dbReference type="InterPro" id="IPR051602">
    <property type="entry name" value="ACC_Biotin_Carboxylase"/>
</dbReference>
<evidence type="ECO:0000313" key="12">
    <source>
        <dbReference type="EMBL" id="QER67187.1"/>
    </source>
</evidence>
<dbReference type="InterPro" id="IPR011054">
    <property type="entry name" value="Rudment_hybrid_motif"/>
</dbReference>
<dbReference type="PROSITE" id="PS50979">
    <property type="entry name" value="BC"/>
    <property type="match status" value="1"/>
</dbReference>
<dbReference type="SMART" id="SM00878">
    <property type="entry name" value="Biotin_carb_C"/>
    <property type="match status" value="1"/>
</dbReference>
<dbReference type="InterPro" id="IPR005479">
    <property type="entry name" value="CPAse_ATP-bd"/>
</dbReference>
<dbReference type="KEGG" id="lnn:F0161_04490"/>
<dbReference type="AlphaFoldDB" id="A0A5P1X4R5"/>
<evidence type="ECO:0000256" key="8">
    <source>
        <dbReference type="ARBA" id="ARBA00048600"/>
    </source>
</evidence>
<dbReference type="InterPro" id="IPR011764">
    <property type="entry name" value="Biotin_carboxylation_dom"/>
</dbReference>
<protein>
    <recommendedName>
        <fullName evidence="2">biotin carboxylase</fullName>
        <ecNumber evidence="2">6.3.4.14</ecNumber>
    </recommendedName>
</protein>
<keyword evidence="13" id="KW-1185">Reference proteome</keyword>
<keyword evidence="5 9" id="KW-0067">ATP-binding</keyword>
<organism evidence="12 13">
    <name type="scientific">Paucilactobacillus nenjiangensis</name>
    <dbReference type="NCBI Taxonomy" id="1296540"/>
    <lineage>
        <taxon>Bacteria</taxon>
        <taxon>Bacillati</taxon>
        <taxon>Bacillota</taxon>
        <taxon>Bacilli</taxon>
        <taxon>Lactobacillales</taxon>
        <taxon>Lactobacillaceae</taxon>
        <taxon>Paucilactobacillus</taxon>
    </lineage>
</organism>
<sequence>MQKVLIANRGEIAVRIIRACQELNIHTVAVYSVTDRDALHVQIADESICIGPANPMQSYLNQASILEAARITGADAIHPGYGFLSENAEFAKLCEDNEIEFIGPTSAVIEMLGDKAEARSVMIKAGVPVTPGSGTEFTDLATVLEQAGQIGYPVMLKAAAGGGGKGMRLIKSAKNFQHEFQLAQGEAEKAFGNNEMYLEKFIVRPRHIEVQVLGDNHGNVIAVGERDCSLQQYHQKVIEEAPSSIDPATRDEILQTAIRAAAAVNYAGAGTLEFLYEGPGQYYFMEMNTRIQVEHPITEVTSGIDLVQAQIKIAAGEALSLSQADVKQFGHAIECRITARTPGEITGLHLPGGPGIRIETAIYQGYQVPANYDAMIAKVIVFANTREQAIMKAKVAIAETVIIGPETNLEFLYQILNNRDFNNDQIDIEFLDRLTSGDGLNG</sequence>
<evidence type="ECO:0000256" key="9">
    <source>
        <dbReference type="PROSITE-ProRule" id="PRU00409"/>
    </source>
</evidence>
<comment type="catalytic activity">
    <reaction evidence="8">
        <text>N(6)-biotinyl-L-lysyl-[protein] + hydrogencarbonate + ATP = N(6)-carboxybiotinyl-L-lysyl-[protein] + ADP + phosphate + H(+)</text>
        <dbReference type="Rhea" id="RHEA:13501"/>
        <dbReference type="Rhea" id="RHEA-COMP:10505"/>
        <dbReference type="Rhea" id="RHEA-COMP:10506"/>
        <dbReference type="ChEBI" id="CHEBI:15378"/>
        <dbReference type="ChEBI" id="CHEBI:17544"/>
        <dbReference type="ChEBI" id="CHEBI:30616"/>
        <dbReference type="ChEBI" id="CHEBI:43474"/>
        <dbReference type="ChEBI" id="CHEBI:83144"/>
        <dbReference type="ChEBI" id="CHEBI:83145"/>
        <dbReference type="ChEBI" id="CHEBI:456216"/>
        <dbReference type="EC" id="6.3.4.14"/>
    </reaction>
</comment>
<evidence type="ECO:0000256" key="2">
    <source>
        <dbReference type="ARBA" id="ARBA00013263"/>
    </source>
</evidence>
<dbReference type="Pfam" id="PF02786">
    <property type="entry name" value="CPSase_L_D2"/>
    <property type="match status" value="1"/>
</dbReference>
<dbReference type="InterPro" id="IPR005482">
    <property type="entry name" value="Biotin_COase_C"/>
</dbReference>
<dbReference type="OrthoDB" id="9807469at2"/>
<reference evidence="12 13" key="1">
    <citation type="submission" date="2019-09" db="EMBL/GenBank/DDBJ databases">
        <title>Complete Genome Sequence of Lactobacillus nenjiangensis SH-Y15, isolated from sauerkraut.</title>
        <authorList>
            <person name="Yang H."/>
        </authorList>
    </citation>
    <scope>NUCLEOTIDE SEQUENCE [LARGE SCALE GENOMIC DNA]</scope>
    <source>
        <strain evidence="12 13">SH-Y15</strain>
    </source>
</reference>
<dbReference type="SUPFAM" id="SSF52440">
    <property type="entry name" value="PreATP-grasp domain"/>
    <property type="match status" value="1"/>
</dbReference>
<evidence type="ECO:0000256" key="4">
    <source>
        <dbReference type="ARBA" id="ARBA00022741"/>
    </source>
</evidence>
<dbReference type="FunFam" id="3.30.1490.20:FF:000003">
    <property type="entry name" value="acetyl-CoA carboxylase isoform X1"/>
    <property type="match status" value="1"/>
</dbReference>
<name>A0A5P1X4R5_9LACO</name>
<dbReference type="FunFam" id="3.40.50.20:FF:000010">
    <property type="entry name" value="Propionyl-CoA carboxylase subunit alpha"/>
    <property type="match status" value="1"/>
</dbReference>
<dbReference type="RefSeq" id="WP_150203842.1">
    <property type="nucleotide sequence ID" value="NZ_CP043939.1"/>
</dbReference>
<dbReference type="InterPro" id="IPR011761">
    <property type="entry name" value="ATP-grasp"/>
</dbReference>
<gene>
    <name evidence="12" type="ORF">F0161_04490</name>
</gene>
<dbReference type="GO" id="GO:0005524">
    <property type="term" value="F:ATP binding"/>
    <property type="evidence" value="ECO:0007669"/>
    <property type="project" value="UniProtKB-UniRule"/>
</dbReference>
<dbReference type="Pfam" id="PF02785">
    <property type="entry name" value="Biotin_carb_C"/>
    <property type="match status" value="1"/>
</dbReference>
<dbReference type="Pfam" id="PF00289">
    <property type="entry name" value="Biotin_carb_N"/>
    <property type="match status" value="1"/>
</dbReference>
<dbReference type="PROSITE" id="PS00867">
    <property type="entry name" value="CPSASE_2"/>
    <property type="match status" value="1"/>
</dbReference>
<dbReference type="SUPFAM" id="SSF56059">
    <property type="entry name" value="Glutathione synthetase ATP-binding domain-like"/>
    <property type="match status" value="1"/>
</dbReference>
<dbReference type="InterPro" id="IPR016185">
    <property type="entry name" value="PreATP-grasp_dom_sf"/>
</dbReference>
<evidence type="ECO:0000256" key="7">
    <source>
        <dbReference type="ARBA" id="ARBA00023267"/>
    </source>
</evidence>
<dbReference type="EC" id="6.3.4.14" evidence="2"/>
<dbReference type="GO" id="GO:0004075">
    <property type="term" value="F:biotin carboxylase activity"/>
    <property type="evidence" value="ECO:0007669"/>
    <property type="project" value="UniProtKB-EC"/>
</dbReference>
<dbReference type="PANTHER" id="PTHR48095:SF2">
    <property type="entry name" value="BIOTIN CARBOXYLASE, CHLOROPLASTIC"/>
    <property type="match status" value="1"/>
</dbReference>
<dbReference type="PROSITE" id="PS50975">
    <property type="entry name" value="ATP_GRASP"/>
    <property type="match status" value="1"/>
</dbReference>
<evidence type="ECO:0000313" key="13">
    <source>
        <dbReference type="Proteomes" id="UP000325295"/>
    </source>
</evidence>
<dbReference type="InterPro" id="IPR005481">
    <property type="entry name" value="BC-like_N"/>
</dbReference>
<proteinExistence type="predicted"/>